<accession>A0A847SIL3</accession>
<reference evidence="1 2" key="1">
    <citation type="submission" date="2020-04" db="EMBL/GenBank/DDBJ databases">
        <authorList>
            <person name="Yin C."/>
        </authorList>
    </citation>
    <scope>NUCLEOTIDE SEQUENCE [LARGE SCALE GENOMIC DNA]</scope>
    <source>
        <strain evidence="1 2">Ak56</strain>
    </source>
</reference>
<dbReference type="AlphaFoldDB" id="A0A847SIL3"/>
<keyword evidence="2" id="KW-1185">Reference proteome</keyword>
<evidence type="ECO:0000313" key="1">
    <source>
        <dbReference type="EMBL" id="NLR76989.1"/>
    </source>
</evidence>
<dbReference type="EMBL" id="JABAHZ010000001">
    <property type="protein sequence ID" value="NLR76989.1"/>
    <property type="molecule type" value="Genomic_DNA"/>
</dbReference>
<comment type="caution">
    <text evidence="1">The sequence shown here is derived from an EMBL/GenBank/DDBJ whole genome shotgun (WGS) entry which is preliminary data.</text>
</comment>
<protein>
    <submittedName>
        <fullName evidence="1">Uncharacterized protein</fullName>
    </submittedName>
</protein>
<sequence>MEQVTHRQPSAVMSLPIKDQGELTPELLRKFPGCEHYSDEQAESVIESIHLLAEILYDLAISKEIHNVDYQLDTCEIMPLNQAA</sequence>
<evidence type="ECO:0000313" key="2">
    <source>
        <dbReference type="Proteomes" id="UP000552864"/>
    </source>
</evidence>
<dbReference type="Proteomes" id="UP000552864">
    <property type="component" value="Unassembled WGS sequence"/>
</dbReference>
<dbReference type="RefSeq" id="WP_168736426.1">
    <property type="nucleotide sequence ID" value="NZ_JABAHZ010000001.1"/>
</dbReference>
<gene>
    <name evidence="1" type="ORF">HGH91_00015</name>
</gene>
<organism evidence="1 2">
    <name type="scientific">Chitinophaga eiseniae</name>
    <dbReference type="NCBI Taxonomy" id="634771"/>
    <lineage>
        <taxon>Bacteria</taxon>
        <taxon>Pseudomonadati</taxon>
        <taxon>Bacteroidota</taxon>
        <taxon>Chitinophagia</taxon>
        <taxon>Chitinophagales</taxon>
        <taxon>Chitinophagaceae</taxon>
        <taxon>Chitinophaga</taxon>
    </lineage>
</organism>
<name>A0A847SIL3_9BACT</name>
<proteinExistence type="predicted"/>